<evidence type="ECO:0000313" key="2">
    <source>
        <dbReference type="EMBL" id="MBE9103461.1"/>
    </source>
</evidence>
<sequence>MIIHDNASVHKSHLVRQQHQRWQQQGLYVFFLPPYSPQMNRIEDEWLHLKRDELSGRVFEDEYELAIAIMDGINHRAKQGRYQVERFTFN</sequence>
<proteinExistence type="predicted"/>
<comment type="caution">
    <text evidence="2">The sequence shown here is derived from an EMBL/GenBank/DDBJ whole genome shotgun (WGS) entry which is preliminary data.</text>
</comment>
<dbReference type="RefSeq" id="WP_194040277.1">
    <property type="nucleotide sequence ID" value="NZ_JADEXF010000005.1"/>
</dbReference>
<dbReference type="EMBL" id="JADEXF010000005">
    <property type="protein sequence ID" value="MBE9103461.1"/>
    <property type="molecule type" value="Genomic_DNA"/>
</dbReference>
<evidence type="ECO:0000259" key="1">
    <source>
        <dbReference type="Pfam" id="PF13358"/>
    </source>
</evidence>
<dbReference type="Proteomes" id="UP000647836">
    <property type="component" value="Unassembled WGS sequence"/>
</dbReference>
<dbReference type="InterPro" id="IPR036397">
    <property type="entry name" value="RNaseH_sf"/>
</dbReference>
<keyword evidence="3" id="KW-1185">Reference proteome</keyword>
<accession>A0ABR9TST7</accession>
<feature type="domain" description="Tc1-like transposase DDE" evidence="1">
    <location>
        <begin position="1"/>
        <end position="65"/>
    </location>
</feature>
<dbReference type="Gene3D" id="3.30.420.10">
    <property type="entry name" value="Ribonuclease H-like superfamily/Ribonuclease H"/>
    <property type="match status" value="1"/>
</dbReference>
<protein>
    <submittedName>
        <fullName evidence="2">Transposase</fullName>
    </submittedName>
</protein>
<organism evidence="2 3">
    <name type="scientific">Nostoc cf. edaphicum LEGE 07299</name>
    <dbReference type="NCBI Taxonomy" id="2777974"/>
    <lineage>
        <taxon>Bacteria</taxon>
        <taxon>Bacillati</taxon>
        <taxon>Cyanobacteriota</taxon>
        <taxon>Cyanophyceae</taxon>
        <taxon>Nostocales</taxon>
        <taxon>Nostocaceae</taxon>
        <taxon>Nostoc</taxon>
    </lineage>
</organism>
<dbReference type="InterPro" id="IPR038717">
    <property type="entry name" value="Tc1-like_DDE_dom"/>
</dbReference>
<dbReference type="Pfam" id="PF13358">
    <property type="entry name" value="DDE_3"/>
    <property type="match status" value="1"/>
</dbReference>
<gene>
    <name evidence="2" type="ORF">IQ229_00345</name>
</gene>
<reference evidence="2 3" key="1">
    <citation type="submission" date="2020-10" db="EMBL/GenBank/DDBJ databases">
        <authorList>
            <person name="Castelo-Branco R."/>
            <person name="Eusebio N."/>
            <person name="Adriana R."/>
            <person name="Vieira A."/>
            <person name="Brugerolle De Fraissinette N."/>
            <person name="Rezende De Castro R."/>
            <person name="Schneider M.P."/>
            <person name="Vasconcelos V."/>
            <person name="Leao P.N."/>
        </authorList>
    </citation>
    <scope>NUCLEOTIDE SEQUENCE [LARGE SCALE GENOMIC DNA]</scope>
    <source>
        <strain evidence="2 3">LEGE 07299</strain>
    </source>
</reference>
<name>A0ABR9TST7_9NOSO</name>
<evidence type="ECO:0000313" key="3">
    <source>
        <dbReference type="Proteomes" id="UP000647836"/>
    </source>
</evidence>